<keyword evidence="1" id="KW-1185">Reference proteome</keyword>
<organism evidence="1 2">
    <name type="scientific">Ascaris lumbricoides</name>
    <name type="common">Giant roundworm</name>
    <dbReference type="NCBI Taxonomy" id="6252"/>
    <lineage>
        <taxon>Eukaryota</taxon>
        <taxon>Metazoa</taxon>
        <taxon>Ecdysozoa</taxon>
        <taxon>Nematoda</taxon>
        <taxon>Chromadorea</taxon>
        <taxon>Rhabditida</taxon>
        <taxon>Spirurina</taxon>
        <taxon>Ascaridomorpha</taxon>
        <taxon>Ascaridoidea</taxon>
        <taxon>Ascarididae</taxon>
        <taxon>Ascaris</taxon>
    </lineage>
</organism>
<protein>
    <submittedName>
        <fullName evidence="2">Uncharacterized protein</fullName>
    </submittedName>
</protein>
<name>A0A9J2P2A2_ASCLU</name>
<reference evidence="2" key="1">
    <citation type="submission" date="2023-03" db="UniProtKB">
        <authorList>
            <consortium name="WormBaseParasite"/>
        </authorList>
    </citation>
    <scope>IDENTIFICATION</scope>
</reference>
<dbReference type="WBParaSite" id="ALUE_0000369401-mRNA-1">
    <property type="protein sequence ID" value="ALUE_0000369401-mRNA-1"/>
    <property type="gene ID" value="ALUE_0000369401"/>
</dbReference>
<dbReference type="Proteomes" id="UP000036681">
    <property type="component" value="Unplaced"/>
</dbReference>
<dbReference type="AlphaFoldDB" id="A0A9J2P2A2"/>
<sequence length="101" mass="12124">MLYGIPIDPYINPFGEKLLQNARYCAKSFRFKNCENDLASRHSMNFLWHKHRWQRIILTQKHYFLPILFETSNLMCSLTKLLSFNFGEHSFLFDFSTEHST</sequence>
<evidence type="ECO:0000313" key="1">
    <source>
        <dbReference type="Proteomes" id="UP000036681"/>
    </source>
</evidence>
<evidence type="ECO:0000313" key="2">
    <source>
        <dbReference type="WBParaSite" id="ALUE_0000369401-mRNA-1"/>
    </source>
</evidence>
<accession>A0A9J2P2A2</accession>
<proteinExistence type="predicted"/>